<evidence type="ECO:0000313" key="9">
    <source>
        <dbReference type="Proteomes" id="UP000317180"/>
    </source>
</evidence>
<gene>
    <name evidence="6" type="ORF">BAG01nite_02770</name>
    <name evidence="7" type="ORF">EB820_16430</name>
</gene>
<dbReference type="OrthoDB" id="465705at2"/>
<evidence type="ECO:0000313" key="8">
    <source>
        <dbReference type="Proteomes" id="UP000276178"/>
    </source>
</evidence>
<accession>A0A3M8APS9</accession>
<sequence>MLIKDMARRLQITPRAIRYYEEKGLIRPAKAGDSGYRQFTEEDVWRLQTIMTLREVGMSIDDIRELLAQMKEHEGTLLHYLELQRSFMYTRWVEMAKVIQTTEAMIERIGNSQTIDPGELFELAEANKRLRQTRDNWVDRWNFNQMADSYDEWVQRESQSTNAHQAYERVLDEVVAALGPVKGESGLDAGTGTGNLASRLVRQGASMSGFDQSPQMLKRCRSKLPGMETKLGTFFAFPFLEDRFDFVATSYALHLLDDDQKLLALAECRRVLKPGGRLAIADLMFVDEAARQAHLAALARDGKNEAIAQIEDRFYADRSRLLRELAALGFAAEARQLTTYTHLIVARLK</sequence>
<keyword evidence="2" id="KW-0805">Transcription regulation</keyword>
<reference evidence="6 9" key="2">
    <citation type="submission" date="2019-06" db="EMBL/GenBank/DDBJ databases">
        <title>Whole genome shotgun sequence of Brevibacillus agri NBRC 15538.</title>
        <authorList>
            <person name="Hosoyama A."/>
            <person name="Uohara A."/>
            <person name="Ohji S."/>
            <person name="Ichikawa N."/>
        </authorList>
    </citation>
    <scope>NUCLEOTIDE SEQUENCE [LARGE SCALE GENOMIC DNA]</scope>
    <source>
        <strain evidence="6 9">NBRC 15538</strain>
    </source>
</reference>
<evidence type="ECO:0000256" key="2">
    <source>
        <dbReference type="ARBA" id="ARBA00023015"/>
    </source>
</evidence>
<feature type="domain" description="HTH merR-type" evidence="5">
    <location>
        <begin position="1"/>
        <end position="69"/>
    </location>
</feature>
<evidence type="ECO:0000313" key="7">
    <source>
        <dbReference type="EMBL" id="RNB53180.1"/>
    </source>
</evidence>
<dbReference type="GeneID" id="82812129"/>
<keyword evidence="1" id="KW-0678">Repressor</keyword>
<dbReference type="PROSITE" id="PS50937">
    <property type="entry name" value="HTH_MERR_2"/>
    <property type="match status" value="1"/>
</dbReference>
<dbReference type="PANTHER" id="PTHR30204:SF69">
    <property type="entry name" value="MERR-FAMILY TRANSCRIPTIONAL REGULATOR"/>
    <property type="match status" value="1"/>
</dbReference>
<dbReference type="SUPFAM" id="SSF46955">
    <property type="entry name" value="Putative DNA-binding domain"/>
    <property type="match status" value="1"/>
</dbReference>
<dbReference type="CDD" id="cd01106">
    <property type="entry name" value="HTH_TipAL-Mta"/>
    <property type="match status" value="1"/>
</dbReference>
<dbReference type="AlphaFoldDB" id="A0A3M8APS9"/>
<dbReference type="RefSeq" id="WP_007785224.1">
    <property type="nucleotide sequence ID" value="NZ_BJOD01000001.1"/>
</dbReference>
<dbReference type="InterPro" id="IPR009061">
    <property type="entry name" value="DNA-bd_dom_put_sf"/>
</dbReference>
<dbReference type="InterPro" id="IPR047057">
    <property type="entry name" value="MerR_fam"/>
</dbReference>
<evidence type="ECO:0000259" key="5">
    <source>
        <dbReference type="PROSITE" id="PS50937"/>
    </source>
</evidence>
<name>A0A3M8APS9_9BACL</name>
<dbReference type="GO" id="GO:0003677">
    <property type="term" value="F:DNA binding"/>
    <property type="evidence" value="ECO:0007669"/>
    <property type="project" value="UniProtKB-KW"/>
</dbReference>
<evidence type="ECO:0000313" key="6">
    <source>
        <dbReference type="EMBL" id="GED24175.1"/>
    </source>
</evidence>
<protein>
    <submittedName>
        <fullName evidence="7">MerR family transcriptional regulator</fullName>
    </submittedName>
</protein>
<keyword evidence="4" id="KW-0804">Transcription</keyword>
<dbReference type="Gene3D" id="3.40.50.150">
    <property type="entry name" value="Vaccinia Virus protein VP39"/>
    <property type="match status" value="1"/>
</dbReference>
<proteinExistence type="predicted"/>
<dbReference type="GO" id="GO:0003700">
    <property type="term" value="F:DNA-binding transcription factor activity"/>
    <property type="evidence" value="ECO:0007669"/>
    <property type="project" value="InterPro"/>
</dbReference>
<keyword evidence="3" id="KW-0238">DNA-binding</keyword>
<dbReference type="Pfam" id="PF13649">
    <property type="entry name" value="Methyltransf_25"/>
    <property type="match status" value="1"/>
</dbReference>
<dbReference type="InterPro" id="IPR041698">
    <property type="entry name" value="Methyltransf_25"/>
</dbReference>
<dbReference type="Gene3D" id="1.10.1660.10">
    <property type="match status" value="1"/>
</dbReference>
<evidence type="ECO:0000256" key="3">
    <source>
        <dbReference type="ARBA" id="ARBA00023125"/>
    </source>
</evidence>
<dbReference type="Pfam" id="PF13411">
    <property type="entry name" value="MerR_1"/>
    <property type="match status" value="1"/>
</dbReference>
<dbReference type="PANTHER" id="PTHR30204">
    <property type="entry name" value="REDOX-CYCLING DRUG-SENSING TRANSCRIPTIONAL ACTIVATOR SOXR"/>
    <property type="match status" value="1"/>
</dbReference>
<dbReference type="Proteomes" id="UP000276178">
    <property type="component" value="Unassembled WGS sequence"/>
</dbReference>
<dbReference type="InterPro" id="IPR000551">
    <property type="entry name" value="MerR-type_HTH_dom"/>
</dbReference>
<dbReference type="Proteomes" id="UP000317180">
    <property type="component" value="Unassembled WGS sequence"/>
</dbReference>
<reference evidence="7 8" key="1">
    <citation type="submission" date="2018-10" db="EMBL/GenBank/DDBJ databases">
        <title>Phylogenomics of Brevibacillus.</title>
        <authorList>
            <person name="Dunlap C."/>
        </authorList>
    </citation>
    <scope>NUCLEOTIDE SEQUENCE [LARGE SCALE GENOMIC DNA]</scope>
    <source>
        <strain evidence="7 8">NRRL NRS 1219</strain>
    </source>
</reference>
<dbReference type="SMART" id="SM00422">
    <property type="entry name" value="HTH_MERR"/>
    <property type="match status" value="1"/>
</dbReference>
<dbReference type="EMBL" id="BJOD01000001">
    <property type="protein sequence ID" value="GED24175.1"/>
    <property type="molecule type" value="Genomic_DNA"/>
</dbReference>
<evidence type="ECO:0000256" key="4">
    <source>
        <dbReference type="ARBA" id="ARBA00023163"/>
    </source>
</evidence>
<keyword evidence="9" id="KW-1185">Reference proteome</keyword>
<dbReference type="InterPro" id="IPR029063">
    <property type="entry name" value="SAM-dependent_MTases_sf"/>
</dbReference>
<dbReference type="SUPFAM" id="SSF53335">
    <property type="entry name" value="S-adenosyl-L-methionine-dependent methyltransferases"/>
    <property type="match status" value="1"/>
</dbReference>
<evidence type="ECO:0000256" key="1">
    <source>
        <dbReference type="ARBA" id="ARBA00022491"/>
    </source>
</evidence>
<dbReference type="EMBL" id="RHHN01000048">
    <property type="protein sequence ID" value="RNB53180.1"/>
    <property type="molecule type" value="Genomic_DNA"/>
</dbReference>
<organism evidence="7 8">
    <name type="scientific">Brevibacillus agri</name>
    <dbReference type="NCBI Taxonomy" id="51101"/>
    <lineage>
        <taxon>Bacteria</taxon>
        <taxon>Bacillati</taxon>
        <taxon>Bacillota</taxon>
        <taxon>Bacilli</taxon>
        <taxon>Bacillales</taxon>
        <taxon>Paenibacillaceae</taxon>
        <taxon>Brevibacillus</taxon>
    </lineage>
</organism>
<dbReference type="CDD" id="cd02440">
    <property type="entry name" value="AdoMet_MTases"/>
    <property type="match status" value="1"/>
</dbReference>
<comment type="caution">
    <text evidence="7">The sequence shown here is derived from an EMBL/GenBank/DDBJ whole genome shotgun (WGS) entry which is preliminary data.</text>
</comment>